<accession>A0A1H7L6J0</accession>
<evidence type="ECO:0000256" key="2">
    <source>
        <dbReference type="SAM" id="SignalP"/>
    </source>
</evidence>
<dbReference type="InterPro" id="IPR007055">
    <property type="entry name" value="BON_dom"/>
</dbReference>
<dbReference type="EMBL" id="FOAJ01000004">
    <property type="protein sequence ID" value="SEK94673.1"/>
    <property type="molecule type" value="Genomic_DNA"/>
</dbReference>
<evidence type="ECO:0000313" key="5">
    <source>
        <dbReference type="Proteomes" id="UP000199120"/>
    </source>
</evidence>
<evidence type="ECO:0000313" key="4">
    <source>
        <dbReference type="EMBL" id="SEK94673.1"/>
    </source>
</evidence>
<sequence length="115" mass="11815">MQNSKLITAVLAAALLAAASAYAQESSDATQSPPPLQKKVLRAQNRQTEHAVRKALTATKGLNSSGVVVLAKNGAVTLEGSVPEESQIALAQNAAQGVAQAKSVTNRLTVKEPGN</sequence>
<organism evidence="4 5">
    <name type="scientific">Paraburkholderia caballeronis</name>
    <dbReference type="NCBI Taxonomy" id="416943"/>
    <lineage>
        <taxon>Bacteria</taxon>
        <taxon>Pseudomonadati</taxon>
        <taxon>Pseudomonadota</taxon>
        <taxon>Betaproteobacteria</taxon>
        <taxon>Burkholderiales</taxon>
        <taxon>Burkholderiaceae</taxon>
        <taxon>Paraburkholderia</taxon>
    </lineage>
</organism>
<dbReference type="Proteomes" id="UP000199120">
    <property type="component" value="Unassembled WGS sequence"/>
</dbReference>
<feature type="domain" description="BON" evidence="3">
    <location>
        <begin position="44"/>
        <end position="112"/>
    </location>
</feature>
<evidence type="ECO:0000256" key="1">
    <source>
        <dbReference type="SAM" id="MobiDB-lite"/>
    </source>
</evidence>
<dbReference type="Pfam" id="PF04972">
    <property type="entry name" value="BON"/>
    <property type="match status" value="1"/>
</dbReference>
<keyword evidence="5" id="KW-1185">Reference proteome</keyword>
<feature type="signal peptide" evidence="2">
    <location>
        <begin position="1"/>
        <end position="23"/>
    </location>
</feature>
<proteinExistence type="predicted"/>
<dbReference type="STRING" id="416943.SAMN05445871_3966"/>
<feature type="chain" id="PRO_5030029031" evidence="2">
    <location>
        <begin position="24"/>
        <end position="115"/>
    </location>
</feature>
<reference evidence="5" key="1">
    <citation type="submission" date="2016-10" db="EMBL/GenBank/DDBJ databases">
        <authorList>
            <person name="Varghese N."/>
            <person name="Submissions S."/>
        </authorList>
    </citation>
    <scope>NUCLEOTIDE SEQUENCE [LARGE SCALE GENOMIC DNA]</scope>
    <source>
        <strain evidence="5">LMG 26416</strain>
    </source>
</reference>
<dbReference type="RefSeq" id="WP_090547987.1">
    <property type="nucleotide sequence ID" value="NZ_FNSR01000002.1"/>
</dbReference>
<dbReference type="AlphaFoldDB" id="A0A1H7L6J0"/>
<feature type="region of interest" description="Disordered" evidence="1">
    <location>
        <begin position="23"/>
        <end position="47"/>
    </location>
</feature>
<name>A0A1H7L6J0_9BURK</name>
<dbReference type="Gene3D" id="3.30.1340.30">
    <property type="match status" value="1"/>
</dbReference>
<gene>
    <name evidence="4" type="ORF">SAMN05192542_104210</name>
</gene>
<protein>
    <submittedName>
        <fullName evidence="4">BON domain-containing protein</fullName>
    </submittedName>
</protein>
<keyword evidence="2" id="KW-0732">Signal</keyword>
<dbReference type="OrthoDB" id="9103519at2"/>
<dbReference type="PROSITE" id="PS50914">
    <property type="entry name" value="BON"/>
    <property type="match status" value="1"/>
</dbReference>
<evidence type="ECO:0000259" key="3">
    <source>
        <dbReference type="PROSITE" id="PS50914"/>
    </source>
</evidence>